<name>A0A0C2GVH8_9BILA</name>
<sequence>MPKANRIVDASGRLMRFVTVVELTITDRSDEQKTRVGMHVTKTRDDMIIIGTNAIPALSYVICKEPQVANETDVTASSAKVAASEPQKPERGSYAVVLRRAVVAPTVVGSARVTENAQTREAAVKPNGEFVQARVCALKPEGRGESSVAKTSNKPTVFRGGIVGKWMERCWKERRYGAPMPVSANGKGADTLYPPGEGERVCRKAPRDKIECEHSEKAKNWEGSYRMVETGDTSTMITRIIVHLTNS</sequence>
<reference evidence="1 2" key="1">
    <citation type="submission" date="2013-12" db="EMBL/GenBank/DDBJ databases">
        <title>Draft genome of the parsitic nematode Ancylostoma duodenale.</title>
        <authorList>
            <person name="Mitreva M."/>
        </authorList>
    </citation>
    <scope>NUCLEOTIDE SEQUENCE [LARGE SCALE GENOMIC DNA]</scope>
    <source>
        <strain evidence="1 2">Zhejiang</strain>
    </source>
</reference>
<keyword evidence="2" id="KW-1185">Reference proteome</keyword>
<organism evidence="1 2">
    <name type="scientific">Ancylostoma duodenale</name>
    <dbReference type="NCBI Taxonomy" id="51022"/>
    <lineage>
        <taxon>Eukaryota</taxon>
        <taxon>Metazoa</taxon>
        <taxon>Ecdysozoa</taxon>
        <taxon>Nematoda</taxon>
        <taxon>Chromadorea</taxon>
        <taxon>Rhabditida</taxon>
        <taxon>Rhabditina</taxon>
        <taxon>Rhabditomorpha</taxon>
        <taxon>Strongyloidea</taxon>
        <taxon>Ancylostomatidae</taxon>
        <taxon>Ancylostomatinae</taxon>
        <taxon>Ancylostoma</taxon>
    </lineage>
</organism>
<evidence type="ECO:0000313" key="1">
    <source>
        <dbReference type="EMBL" id="KIH65415.1"/>
    </source>
</evidence>
<evidence type="ECO:0000313" key="2">
    <source>
        <dbReference type="Proteomes" id="UP000054047"/>
    </source>
</evidence>
<dbReference type="AlphaFoldDB" id="A0A0C2GVH8"/>
<protein>
    <submittedName>
        <fullName evidence="1">Uncharacterized protein</fullName>
    </submittedName>
</protein>
<gene>
    <name evidence="1" type="ORF">ANCDUO_04262</name>
</gene>
<accession>A0A0C2GVH8</accession>
<dbReference type="EMBL" id="KN727566">
    <property type="protein sequence ID" value="KIH65415.1"/>
    <property type="molecule type" value="Genomic_DNA"/>
</dbReference>
<proteinExistence type="predicted"/>
<dbReference type="Proteomes" id="UP000054047">
    <property type="component" value="Unassembled WGS sequence"/>
</dbReference>